<keyword evidence="7" id="KW-1185">Reference proteome</keyword>
<evidence type="ECO:0000259" key="5">
    <source>
        <dbReference type="Pfam" id="PF01782"/>
    </source>
</evidence>
<dbReference type="Pfam" id="PF01782">
    <property type="entry name" value="RimM"/>
    <property type="match status" value="1"/>
</dbReference>
<dbReference type="HAMAP" id="MF_00014">
    <property type="entry name" value="Ribosome_mat_RimM"/>
    <property type="match status" value="1"/>
</dbReference>
<reference evidence="6 7" key="1">
    <citation type="journal article" date="2023" name="Nat. Commun.">
        <title>Origin of minicircular mitochondrial genomes in red algae.</title>
        <authorList>
            <person name="Lee Y."/>
            <person name="Cho C.H."/>
            <person name="Lee Y.M."/>
            <person name="Park S.I."/>
            <person name="Yang J.H."/>
            <person name="West J.A."/>
            <person name="Bhattacharya D."/>
            <person name="Yoon H.S."/>
        </authorList>
    </citation>
    <scope>NUCLEOTIDE SEQUENCE [LARGE SCALE GENOMIC DNA]</scope>
    <source>
        <strain evidence="6 7">CCMP1338</strain>
        <tissue evidence="6">Whole cell</tissue>
    </source>
</reference>
<evidence type="ECO:0000256" key="1">
    <source>
        <dbReference type="ARBA" id="ARBA00022490"/>
    </source>
</evidence>
<dbReference type="GO" id="GO:0043022">
    <property type="term" value="F:ribosome binding"/>
    <property type="evidence" value="ECO:0007669"/>
    <property type="project" value="InterPro"/>
</dbReference>
<dbReference type="AlphaFoldDB" id="A0AAV8UU53"/>
<keyword evidence="2" id="KW-0690">Ribosome biogenesis</keyword>
<dbReference type="InterPro" id="IPR011961">
    <property type="entry name" value="RimM"/>
</dbReference>
<sequence length="281" mass="31030">MLLFCVTGASQAGALSHVSGRPSSGAGLCAARRSRHSELVIVHNRPQEKLSDDFSLEKLGYIEVGVLLGPHGYKGAAKVRSLSDFPKQRLAEENSLRYLKSPNRLYPRPIKILRGQKAAQEETWIVWLEGLTSPEEVKTLKGGRICVKVGDKPKVKRGEYYVRDLVGLKVRLYGKGALLGAVNDVYTHEELTKHIRNPSKVGHDMLEIMIDDNEEDLVLVPFVKQLVPVVDIEGGEILIDPPEGLLDVAKVNLIVRRGAPRLFLRAAEGTALESEEGRNES</sequence>
<dbReference type="InterPro" id="IPR002676">
    <property type="entry name" value="RimM_N"/>
</dbReference>
<dbReference type="GO" id="GO:0005840">
    <property type="term" value="C:ribosome"/>
    <property type="evidence" value="ECO:0007669"/>
    <property type="project" value="InterPro"/>
</dbReference>
<comment type="caution">
    <text evidence="6">The sequence shown here is derived from an EMBL/GenBank/DDBJ whole genome shotgun (WGS) entry which is preliminary data.</text>
</comment>
<protein>
    <recommendedName>
        <fullName evidence="5">RimM N-terminal domain-containing protein</fullName>
    </recommendedName>
</protein>
<evidence type="ECO:0000256" key="2">
    <source>
        <dbReference type="ARBA" id="ARBA00022517"/>
    </source>
</evidence>
<accession>A0AAV8UU53</accession>
<dbReference type="InterPro" id="IPR009000">
    <property type="entry name" value="Transl_B-barrel_sf"/>
</dbReference>
<keyword evidence="1" id="KW-0963">Cytoplasm</keyword>
<dbReference type="InterPro" id="IPR036976">
    <property type="entry name" value="RimM_N_sf"/>
</dbReference>
<gene>
    <name evidence="6" type="ORF">NDN08_002584</name>
</gene>
<evidence type="ECO:0000313" key="7">
    <source>
        <dbReference type="Proteomes" id="UP001157974"/>
    </source>
</evidence>
<dbReference type="Proteomes" id="UP001157974">
    <property type="component" value="Unassembled WGS sequence"/>
</dbReference>
<evidence type="ECO:0000256" key="3">
    <source>
        <dbReference type="ARBA" id="ARBA00022552"/>
    </source>
</evidence>
<dbReference type="Gene3D" id="2.30.30.240">
    <property type="entry name" value="PRC-barrel domain"/>
    <property type="match status" value="1"/>
</dbReference>
<dbReference type="Gene3D" id="2.40.30.60">
    <property type="entry name" value="RimM"/>
    <property type="match status" value="1"/>
</dbReference>
<dbReference type="PANTHER" id="PTHR33692:SF1">
    <property type="entry name" value="RIBOSOME MATURATION FACTOR RIMM"/>
    <property type="match status" value="1"/>
</dbReference>
<dbReference type="EMBL" id="JAMWBK010000004">
    <property type="protein sequence ID" value="KAJ8906085.1"/>
    <property type="molecule type" value="Genomic_DNA"/>
</dbReference>
<name>A0AAV8UU53_9RHOD</name>
<dbReference type="InterPro" id="IPR011033">
    <property type="entry name" value="PRC_barrel-like_sf"/>
</dbReference>
<dbReference type="GO" id="GO:0006364">
    <property type="term" value="P:rRNA processing"/>
    <property type="evidence" value="ECO:0007669"/>
    <property type="project" value="UniProtKB-KW"/>
</dbReference>
<dbReference type="SUPFAM" id="SSF50346">
    <property type="entry name" value="PRC-barrel domain"/>
    <property type="match status" value="1"/>
</dbReference>
<organism evidence="6 7">
    <name type="scientific">Rhodosorus marinus</name>
    <dbReference type="NCBI Taxonomy" id="101924"/>
    <lineage>
        <taxon>Eukaryota</taxon>
        <taxon>Rhodophyta</taxon>
        <taxon>Stylonematophyceae</taxon>
        <taxon>Stylonematales</taxon>
        <taxon>Stylonemataceae</taxon>
        <taxon>Rhodosorus</taxon>
    </lineage>
</organism>
<feature type="domain" description="RimM N-terminal" evidence="5">
    <location>
        <begin position="64"/>
        <end position="148"/>
    </location>
</feature>
<keyword evidence="4" id="KW-0143">Chaperone</keyword>
<evidence type="ECO:0000256" key="4">
    <source>
        <dbReference type="ARBA" id="ARBA00023186"/>
    </source>
</evidence>
<evidence type="ECO:0000313" key="6">
    <source>
        <dbReference type="EMBL" id="KAJ8906085.1"/>
    </source>
</evidence>
<dbReference type="SUPFAM" id="SSF50447">
    <property type="entry name" value="Translation proteins"/>
    <property type="match status" value="1"/>
</dbReference>
<keyword evidence="3" id="KW-0698">rRNA processing</keyword>
<dbReference type="PANTHER" id="PTHR33692">
    <property type="entry name" value="RIBOSOME MATURATION FACTOR RIMM"/>
    <property type="match status" value="1"/>
</dbReference>
<proteinExistence type="inferred from homology"/>
<dbReference type="NCBIfam" id="TIGR02273">
    <property type="entry name" value="16S_RimM"/>
    <property type="match status" value="1"/>
</dbReference>